<dbReference type="GO" id="GO:0016212">
    <property type="term" value="F:kynurenine-oxoglutarate transaminase activity"/>
    <property type="evidence" value="ECO:0007669"/>
    <property type="project" value="TreeGrafter"/>
</dbReference>
<dbReference type="GO" id="GO:0030170">
    <property type="term" value="F:pyridoxal phosphate binding"/>
    <property type="evidence" value="ECO:0007669"/>
    <property type="project" value="InterPro"/>
</dbReference>
<keyword evidence="9" id="KW-1185">Reference proteome</keyword>
<dbReference type="EMBL" id="CAUJNA010003483">
    <property type="protein sequence ID" value="CAJ1403193.1"/>
    <property type="molecule type" value="Genomic_DNA"/>
</dbReference>
<dbReference type="CDD" id="cd00609">
    <property type="entry name" value="AAT_like"/>
    <property type="match status" value="1"/>
</dbReference>
<evidence type="ECO:0000313" key="8">
    <source>
        <dbReference type="EMBL" id="CAJ1403193.1"/>
    </source>
</evidence>
<comment type="similarity">
    <text evidence="2">Belongs to the class-I pyridoxal-phosphate-dependent aminotransferase family.</text>
</comment>
<dbReference type="PANTHER" id="PTHR43807">
    <property type="entry name" value="FI04487P"/>
    <property type="match status" value="1"/>
</dbReference>
<dbReference type="Gene3D" id="3.40.640.10">
    <property type="entry name" value="Type I PLP-dependent aspartate aminotransferase-like (Major domain)"/>
    <property type="match status" value="1"/>
</dbReference>
<feature type="domain" description="Aminotransferase class I/classII large" evidence="7">
    <location>
        <begin position="3"/>
        <end position="357"/>
    </location>
</feature>
<feature type="transmembrane region" description="Helical" evidence="6">
    <location>
        <begin position="398"/>
        <end position="418"/>
    </location>
</feature>
<keyword evidence="5" id="KW-0663">Pyridoxal phosphate</keyword>
<dbReference type="Pfam" id="PF00155">
    <property type="entry name" value="Aminotran_1_2"/>
    <property type="match status" value="1"/>
</dbReference>
<evidence type="ECO:0000256" key="4">
    <source>
        <dbReference type="ARBA" id="ARBA00022679"/>
    </source>
</evidence>
<protein>
    <recommendedName>
        <fullName evidence="7">Aminotransferase class I/classII large domain-containing protein</fullName>
    </recommendedName>
</protein>
<keyword evidence="6" id="KW-1133">Transmembrane helix</keyword>
<evidence type="ECO:0000256" key="3">
    <source>
        <dbReference type="ARBA" id="ARBA00022576"/>
    </source>
</evidence>
<dbReference type="InterPro" id="IPR051326">
    <property type="entry name" value="Kynurenine-oxoglutarate_AT"/>
</dbReference>
<evidence type="ECO:0000256" key="5">
    <source>
        <dbReference type="ARBA" id="ARBA00022898"/>
    </source>
</evidence>
<dbReference type="Gene3D" id="3.90.1150.10">
    <property type="entry name" value="Aspartate Aminotransferase, domain 1"/>
    <property type="match status" value="1"/>
</dbReference>
<sequence>LGNQYTRPGGEPGLVQTIARAYSSRFGRDLDPMKEVVTTIGAQEAIFTSLFAWTDPGDEVVVFTPCFDAVMKAASIVGAKLVGVNMRPSASGDLGSTSSWSVSLAELEKAITPSTRILMFNTPSSPLGKVFRREELEGIADLVRRHPQLLVISDEVYERCVYDGHEHVHFASLPGMFERTMTLFSAGKTFSCTGWRVGYVIAPPALAAPLLASHAATNFCVATPLQKATAGAFEAAEKDGYFEWFKGMMQGKRDMLVKVLQEVGLKPVVPEGGYFVLCDAGVLLAAAGIDPDAHLSPDAALEERPDVRVCKWMTEHIGVTAIPVSPFYLPDSRHQANRLIRFAFCKDEATMSLAAARLRQWHAKQVPVYGCLLLYARWEVTGAALRLRSCNTREICRLLRHAFFSALWAVPAVTYICLRVVESHENYQLDQAPGRSLFPLLVIHYMASAIGIGVGLFFPIWVGDAVWPLTRVSVLAQFSRFMFWALVLTVKCVLAYYGLISKMLRSVGKLQLSQYSSSMVFSRAGWRGLLLNAPLSRDFVEECGVWGASALFARGKSWGQMLIATKQRSTARVCILVWNFGCRAEVFGISQGNQGMEDPSM</sequence>
<evidence type="ECO:0000256" key="1">
    <source>
        <dbReference type="ARBA" id="ARBA00001933"/>
    </source>
</evidence>
<dbReference type="FunFam" id="3.90.1150.10:FF:000141">
    <property type="entry name" value="Kynurenine--oxoglutarate transaminase 1"/>
    <property type="match status" value="1"/>
</dbReference>
<dbReference type="PANTHER" id="PTHR43807:SF20">
    <property type="entry name" value="FI04487P"/>
    <property type="match status" value="1"/>
</dbReference>
<name>A0AA36NI61_9DINO</name>
<gene>
    <name evidence="8" type="ORF">EVOR1521_LOCUS25924</name>
</gene>
<reference evidence="8" key="1">
    <citation type="submission" date="2023-08" db="EMBL/GenBank/DDBJ databases">
        <authorList>
            <person name="Chen Y."/>
            <person name="Shah S."/>
            <person name="Dougan E. K."/>
            <person name="Thang M."/>
            <person name="Chan C."/>
        </authorList>
    </citation>
    <scope>NUCLEOTIDE SEQUENCE</scope>
</reference>
<organism evidence="8 9">
    <name type="scientific">Effrenium voratum</name>
    <dbReference type="NCBI Taxonomy" id="2562239"/>
    <lineage>
        <taxon>Eukaryota</taxon>
        <taxon>Sar</taxon>
        <taxon>Alveolata</taxon>
        <taxon>Dinophyceae</taxon>
        <taxon>Suessiales</taxon>
        <taxon>Symbiodiniaceae</taxon>
        <taxon>Effrenium</taxon>
    </lineage>
</organism>
<feature type="transmembrane region" description="Helical" evidence="6">
    <location>
        <begin position="438"/>
        <end position="461"/>
    </location>
</feature>
<dbReference type="FunFam" id="3.40.640.10:FF:000024">
    <property type="entry name" value="Kynurenine--oxoglutarate transaminase 3"/>
    <property type="match status" value="1"/>
</dbReference>
<keyword evidence="6" id="KW-0472">Membrane</keyword>
<accession>A0AA36NI61</accession>
<comment type="caution">
    <text evidence="8">The sequence shown here is derived from an EMBL/GenBank/DDBJ whole genome shotgun (WGS) entry which is preliminary data.</text>
</comment>
<comment type="cofactor">
    <cofactor evidence="1">
        <name>pyridoxal 5'-phosphate</name>
        <dbReference type="ChEBI" id="CHEBI:597326"/>
    </cofactor>
</comment>
<dbReference type="GO" id="GO:0005739">
    <property type="term" value="C:mitochondrion"/>
    <property type="evidence" value="ECO:0007669"/>
    <property type="project" value="TreeGrafter"/>
</dbReference>
<evidence type="ECO:0000313" key="9">
    <source>
        <dbReference type="Proteomes" id="UP001178507"/>
    </source>
</evidence>
<dbReference type="SUPFAM" id="SSF53383">
    <property type="entry name" value="PLP-dependent transferases"/>
    <property type="match status" value="1"/>
</dbReference>
<evidence type="ECO:0000259" key="7">
    <source>
        <dbReference type="Pfam" id="PF00155"/>
    </source>
</evidence>
<keyword evidence="3" id="KW-0032">Aminotransferase</keyword>
<evidence type="ECO:0000256" key="6">
    <source>
        <dbReference type="SAM" id="Phobius"/>
    </source>
</evidence>
<keyword evidence="4" id="KW-0808">Transferase</keyword>
<dbReference type="InterPro" id="IPR004839">
    <property type="entry name" value="Aminotransferase_I/II_large"/>
</dbReference>
<proteinExistence type="inferred from homology"/>
<keyword evidence="6" id="KW-0812">Transmembrane</keyword>
<feature type="transmembrane region" description="Helical" evidence="6">
    <location>
        <begin position="481"/>
        <end position="500"/>
    </location>
</feature>
<dbReference type="Proteomes" id="UP001178507">
    <property type="component" value="Unassembled WGS sequence"/>
</dbReference>
<dbReference type="InterPro" id="IPR015422">
    <property type="entry name" value="PyrdxlP-dep_Trfase_small"/>
</dbReference>
<dbReference type="AlphaFoldDB" id="A0AA36NI61"/>
<dbReference type="InterPro" id="IPR015421">
    <property type="entry name" value="PyrdxlP-dep_Trfase_major"/>
</dbReference>
<feature type="non-terminal residue" evidence="8">
    <location>
        <position position="601"/>
    </location>
</feature>
<evidence type="ECO:0000256" key="2">
    <source>
        <dbReference type="ARBA" id="ARBA00007441"/>
    </source>
</evidence>
<dbReference type="InterPro" id="IPR015424">
    <property type="entry name" value="PyrdxlP-dep_Trfase"/>
</dbReference>